<dbReference type="GO" id="GO:0004341">
    <property type="term" value="F:gluconolactonase activity"/>
    <property type="evidence" value="ECO:0007669"/>
    <property type="project" value="UniProtKB-EC"/>
</dbReference>
<name>S2DV42_INDAL</name>
<keyword evidence="1 4" id="KW-0378">Hydrolase</keyword>
<gene>
    <name evidence="4" type="ORF">A33Q_3664</name>
</gene>
<evidence type="ECO:0000313" key="4">
    <source>
        <dbReference type="EMBL" id="EOZ93718.1"/>
    </source>
</evidence>
<dbReference type="RefSeq" id="WP_009033681.1">
    <property type="nucleotide sequence ID" value="NZ_ALWO02000045.1"/>
</dbReference>
<feature type="signal peptide" evidence="2">
    <location>
        <begin position="1"/>
        <end position="22"/>
    </location>
</feature>
<dbReference type="SUPFAM" id="SSF63829">
    <property type="entry name" value="Calcium-dependent phosphotriesterase"/>
    <property type="match status" value="1"/>
</dbReference>
<dbReference type="Gene3D" id="2.120.10.30">
    <property type="entry name" value="TolB, C-terminal domain"/>
    <property type="match status" value="1"/>
</dbReference>
<feature type="chain" id="PRO_5004508004" evidence="2">
    <location>
        <begin position="23"/>
        <end position="303"/>
    </location>
</feature>
<dbReference type="EMBL" id="ALWO02000045">
    <property type="protein sequence ID" value="EOZ93718.1"/>
    <property type="molecule type" value="Genomic_DNA"/>
</dbReference>
<evidence type="ECO:0000313" key="5">
    <source>
        <dbReference type="Proteomes" id="UP000006073"/>
    </source>
</evidence>
<dbReference type="OrthoDB" id="241638at2"/>
<dbReference type="Proteomes" id="UP000006073">
    <property type="component" value="Unassembled WGS sequence"/>
</dbReference>
<dbReference type="PANTHER" id="PTHR47572:SF4">
    <property type="entry name" value="LACTONASE DRP35"/>
    <property type="match status" value="1"/>
</dbReference>
<dbReference type="InterPro" id="IPR051262">
    <property type="entry name" value="SMP-30/CGR1_Lactonase"/>
</dbReference>
<dbReference type="PANTHER" id="PTHR47572">
    <property type="entry name" value="LIPOPROTEIN-RELATED"/>
    <property type="match status" value="1"/>
</dbReference>
<sequence length="303" mass="34238">MLKKSLCLFALACILYAPASMAQKSTYSKIASKNAEPVKLSDEYSFTEGPAVHRNGDVYFTDQPNNRIIRWSATRNELSVFMEEAGRANGMYFDRESNLIVCADMKNQLWSINDKGEAKVLIENYKGNLLNGPNDLWISPYGGIYITDPLYKRDYWERDPEMQQDGEHLYFLGPDKMQFIRVDENLVKPNGVVGTPDGKKLYVADIGDNKTYVYDITEDGFLINRQLFVEMGSDGMAIDHKGNVYLTGKGVTVFNSRGNQIAHIPIEENWTANVVFGGTDRKTLFITAMGSVYTLQTKVRGVW</sequence>
<dbReference type="STRING" id="1189612.A33Q_3664"/>
<proteinExistence type="predicted"/>
<dbReference type="eggNOG" id="COG3386">
    <property type="taxonomic scope" value="Bacteria"/>
</dbReference>
<organism evidence="4 5">
    <name type="scientific">Indibacter alkaliphilus (strain CCUG 57479 / KCTC 22604 / LW1)</name>
    <dbReference type="NCBI Taxonomy" id="1189612"/>
    <lineage>
        <taxon>Bacteria</taxon>
        <taxon>Pseudomonadati</taxon>
        <taxon>Bacteroidota</taxon>
        <taxon>Cytophagia</taxon>
        <taxon>Cytophagales</taxon>
        <taxon>Cyclobacteriaceae</taxon>
    </lineage>
</organism>
<evidence type="ECO:0000259" key="3">
    <source>
        <dbReference type="Pfam" id="PF08450"/>
    </source>
</evidence>
<dbReference type="Pfam" id="PF08450">
    <property type="entry name" value="SGL"/>
    <property type="match status" value="1"/>
</dbReference>
<protein>
    <submittedName>
        <fullName evidence="4">Gluconolactonase</fullName>
        <ecNumber evidence="4">3.1.1.17</ecNumber>
    </submittedName>
</protein>
<accession>S2DV42</accession>
<evidence type="ECO:0000256" key="1">
    <source>
        <dbReference type="ARBA" id="ARBA00022801"/>
    </source>
</evidence>
<dbReference type="AlphaFoldDB" id="S2DV42"/>
<comment type="caution">
    <text evidence="4">The sequence shown here is derived from an EMBL/GenBank/DDBJ whole genome shotgun (WGS) entry which is preliminary data.</text>
</comment>
<dbReference type="InterPro" id="IPR013658">
    <property type="entry name" value="SGL"/>
</dbReference>
<dbReference type="InterPro" id="IPR011042">
    <property type="entry name" value="6-blade_b-propeller_TolB-like"/>
</dbReference>
<feature type="domain" description="SMP-30/Gluconolactonase/LRE-like region" evidence="3">
    <location>
        <begin position="46"/>
        <end position="288"/>
    </location>
</feature>
<dbReference type="EC" id="3.1.1.17" evidence="4"/>
<keyword evidence="2" id="KW-0732">Signal</keyword>
<keyword evidence="5" id="KW-1185">Reference proteome</keyword>
<evidence type="ECO:0000256" key="2">
    <source>
        <dbReference type="SAM" id="SignalP"/>
    </source>
</evidence>
<reference evidence="4 5" key="1">
    <citation type="journal article" date="2013" name="Genome Announc.">
        <title>Draft Genome Sequence of Indibacter alkaliphilus Strain LW1T, Isolated from Lonar Lake, a Haloalkaline Lake in the Buldana District of Maharashtra, India.</title>
        <authorList>
            <person name="Singh A."/>
            <person name="Kumar Jangir P."/>
            <person name="Sharma R."/>
            <person name="Singh A."/>
            <person name="Kumar Pinnaka A."/>
            <person name="Shivaji S."/>
        </authorList>
    </citation>
    <scope>NUCLEOTIDE SEQUENCE [LARGE SCALE GENOMIC DNA]</scope>
    <source>
        <strain evidence="5">CCUG 57479 / KCTC 22604 / LW1</strain>
    </source>
</reference>